<evidence type="ECO:0000256" key="4">
    <source>
        <dbReference type="ARBA" id="ARBA00022679"/>
    </source>
</evidence>
<dbReference type="FunFam" id="1.10.230.10:FF:000001">
    <property type="entry name" value="Citrate synthase"/>
    <property type="match status" value="1"/>
</dbReference>
<dbReference type="EMBL" id="DF968183">
    <property type="protein sequence ID" value="GAP45144.1"/>
    <property type="molecule type" value="Genomic_DNA"/>
</dbReference>
<comment type="similarity">
    <text evidence="2 5">Belongs to the citrate synthase family.</text>
</comment>
<dbReference type="PANTHER" id="PTHR11739:SF8">
    <property type="entry name" value="CITRATE SYNTHASE, MITOCHONDRIAL"/>
    <property type="match status" value="1"/>
</dbReference>
<organism evidence="6">
    <name type="scientific">Lentimicrobium saccharophilum</name>
    <dbReference type="NCBI Taxonomy" id="1678841"/>
    <lineage>
        <taxon>Bacteria</taxon>
        <taxon>Pseudomonadati</taxon>
        <taxon>Bacteroidota</taxon>
        <taxon>Bacteroidia</taxon>
        <taxon>Bacteroidales</taxon>
        <taxon>Lentimicrobiaceae</taxon>
        <taxon>Lentimicrobium</taxon>
    </lineage>
</organism>
<dbReference type="NCBIfam" id="NF007128">
    <property type="entry name" value="PRK09569.1"/>
    <property type="match status" value="1"/>
</dbReference>
<dbReference type="UniPathway" id="UPA00223"/>
<evidence type="ECO:0000313" key="6">
    <source>
        <dbReference type="EMBL" id="GAP45144.1"/>
    </source>
</evidence>
<dbReference type="Gene3D" id="1.10.580.10">
    <property type="entry name" value="Citrate Synthase, domain 1"/>
    <property type="match status" value="1"/>
</dbReference>
<keyword evidence="7" id="KW-1185">Reference proteome</keyword>
<dbReference type="InterPro" id="IPR036969">
    <property type="entry name" value="Citrate_synthase_sf"/>
</dbReference>
<dbReference type="OrthoDB" id="9800864at2"/>
<evidence type="ECO:0000256" key="1">
    <source>
        <dbReference type="ARBA" id="ARBA00004751"/>
    </source>
</evidence>
<dbReference type="STRING" id="1678841.TBC1_12964"/>
<dbReference type="Gene3D" id="1.10.230.10">
    <property type="entry name" value="Cytochrome P450-Terp, domain 2"/>
    <property type="match status" value="1"/>
</dbReference>
<dbReference type="PATRIC" id="fig|1678841.3.peg.3737"/>
<dbReference type="InterPro" id="IPR016143">
    <property type="entry name" value="Citrate_synth-like_sm_a-sub"/>
</dbReference>
<keyword evidence="4 5" id="KW-0808">Transferase</keyword>
<gene>
    <name evidence="6" type="ORF">TBC1_12964</name>
</gene>
<dbReference type="EC" id="2.3.3.16" evidence="3"/>
<evidence type="ECO:0000256" key="2">
    <source>
        <dbReference type="ARBA" id="ARBA00010566"/>
    </source>
</evidence>
<dbReference type="InterPro" id="IPR002020">
    <property type="entry name" value="Citrate_synthase"/>
</dbReference>
<evidence type="ECO:0000256" key="5">
    <source>
        <dbReference type="RuleBase" id="RU003406"/>
    </source>
</evidence>
<dbReference type="PROSITE" id="PS00480">
    <property type="entry name" value="CITRATE_SYNTHASE"/>
    <property type="match status" value="1"/>
</dbReference>
<protein>
    <recommendedName>
        <fullName evidence="3">citrate synthase (unknown stereospecificity)</fullName>
        <ecNumber evidence="3">2.3.3.16</ecNumber>
    </recommendedName>
</protein>
<dbReference type="GO" id="GO:0005975">
    <property type="term" value="P:carbohydrate metabolic process"/>
    <property type="evidence" value="ECO:0007669"/>
    <property type="project" value="TreeGrafter"/>
</dbReference>
<dbReference type="PANTHER" id="PTHR11739">
    <property type="entry name" value="CITRATE SYNTHASE"/>
    <property type="match status" value="1"/>
</dbReference>
<dbReference type="PRINTS" id="PR00143">
    <property type="entry name" value="CITRTSNTHASE"/>
</dbReference>
<dbReference type="AlphaFoldDB" id="A0A0S7C7D1"/>
<comment type="pathway">
    <text evidence="1">Carbohydrate metabolism; tricarboxylic acid cycle; isocitrate from oxaloacetate: step 1/2.</text>
</comment>
<evidence type="ECO:0000313" key="7">
    <source>
        <dbReference type="Proteomes" id="UP000053091"/>
    </source>
</evidence>
<dbReference type="SUPFAM" id="SSF48256">
    <property type="entry name" value="Citrate synthase"/>
    <property type="match status" value="1"/>
</dbReference>
<proteinExistence type="inferred from homology"/>
<evidence type="ECO:0000256" key="3">
    <source>
        <dbReference type="ARBA" id="ARBA00012972"/>
    </source>
</evidence>
<sequence>MAKRLKDTLYEKIMDWRPRTERLMKEYGNVVVDQVTIGQILGGMRGIKSLVSDISYLDPQEGIRYRGYTLPEVFEKLPKAKGGNMPLVEGLFYLLLTGDMPTEEQAAEVADEFNKRRILPRFIYELIDAMPCCSHPMTIFSTAILTLHRESFFTKKYHAGISKLDYWDPTYEDSLNLLAKLPEIATYTYAKLYRDGKRIQSNPNLDFGGNFAHMMGIGKPYDDVSRMHFIVHADHEAGNVSAHTGHLVASSLSDVYLSISAMVNGLAGPLHGLANQEVLRWLQDLMDKMNGEVPTEDELKQFVWNTLNSGQVIPGFGHAVLRKTDPRYMLQREFSLKNMPEDPLFKVVDMLYNVVPPILLEQGKAKNPWPNVDAQSGVIQWHYGIKEYDFYTVLFGIGRSIGICANIIWDRALGYPLERPKSLTTAILEDFAAGKDVVIED</sequence>
<dbReference type="InterPro" id="IPR016142">
    <property type="entry name" value="Citrate_synth-like_lrg_a-sub"/>
</dbReference>
<dbReference type="InterPro" id="IPR019810">
    <property type="entry name" value="Citrate_synthase_AS"/>
</dbReference>
<name>A0A0S7C7D1_9BACT</name>
<dbReference type="RefSeq" id="WP_062045288.1">
    <property type="nucleotide sequence ID" value="NZ_DF968183.1"/>
</dbReference>
<accession>A0A0S7C7D1</accession>
<dbReference type="GO" id="GO:0036440">
    <property type="term" value="F:citrate synthase activity"/>
    <property type="evidence" value="ECO:0007669"/>
    <property type="project" value="UniProtKB-EC"/>
</dbReference>
<dbReference type="Proteomes" id="UP000053091">
    <property type="component" value="Unassembled WGS sequence"/>
</dbReference>
<dbReference type="GO" id="GO:0006099">
    <property type="term" value="P:tricarboxylic acid cycle"/>
    <property type="evidence" value="ECO:0007669"/>
    <property type="project" value="UniProtKB-UniPathway"/>
</dbReference>
<reference evidence="6" key="1">
    <citation type="journal article" date="2015" name="Genome Announc.">
        <title>Draft Genome Sequence of Bacteroidales Strain TBC1, a Novel Isolate from a Methanogenic Wastewater Treatment System.</title>
        <authorList>
            <person name="Tourlousse D.M."/>
            <person name="Matsuura N."/>
            <person name="Sun L."/>
            <person name="Toyonaga M."/>
            <person name="Kuroda K."/>
            <person name="Ohashi A."/>
            <person name="Cruz R."/>
            <person name="Yamaguchi T."/>
            <person name="Sekiguchi Y."/>
        </authorList>
    </citation>
    <scope>NUCLEOTIDE SEQUENCE [LARGE SCALE GENOMIC DNA]</scope>
    <source>
        <strain evidence="6">TBC1</strain>
    </source>
</reference>
<dbReference type="Pfam" id="PF00285">
    <property type="entry name" value="Citrate_synt"/>
    <property type="match status" value="1"/>
</dbReference>